<evidence type="ECO:0000256" key="3">
    <source>
        <dbReference type="SAM" id="Coils"/>
    </source>
</evidence>
<sequence>MSFGPMGNVGKMLKQLEKVQQEMARLQEELARREVEATAGGGMVKAVVNGQQELVRLEIAREAVDPDDVELLQDMIVAAVNEANRKAQELVQAEMARVTGGLKWPKLPGFPGR</sequence>
<proteinExistence type="inferred from homology"/>
<dbReference type="Pfam" id="PF02575">
    <property type="entry name" value="YbaB_DNA_bd"/>
    <property type="match status" value="1"/>
</dbReference>
<name>A0ABZ0QQU7_9FIRM</name>
<accession>A0ABZ0QQU7</accession>
<keyword evidence="2" id="KW-0963">Cytoplasm</keyword>
<dbReference type="SUPFAM" id="SSF82607">
    <property type="entry name" value="YbaB-like"/>
    <property type="match status" value="1"/>
</dbReference>
<dbReference type="InterPro" id="IPR036894">
    <property type="entry name" value="YbaB-like_sf"/>
</dbReference>
<protein>
    <recommendedName>
        <fullName evidence="2">Nucleoid-associated protein Q5761_00105</fullName>
    </recommendedName>
</protein>
<evidence type="ECO:0000256" key="1">
    <source>
        <dbReference type="ARBA" id="ARBA00023125"/>
    </source>
</evidence>
<keyword evidence="1 2" id="KW-0238">DNA-binding</keyword>
<dbReference type="HAMAP" id="MF_00274">
    <property type="entry name" value="DNA_YbaB_EbfC"/>
    <property type="match status" value="1"/>
</dbReference>
<dbReference type="InterPro" id="IPR004401">
    <property type="entry name" value="YbaB/EbfC"/>
</dbReference>
<keyword evidence="5" id="KW-1185">Reference proteome</keyword>
<evidence type="ECO:0000313" key="5">
    <source>
        <dbReference type="Proteomes" id="UP001304683"/>
    </source>
</evidence>
<evidence type="ECO:0000256" key="2">
    <source>
        <dbReference type="HAMAP-Rule" id="MF_00274"/>
    </source>
</evidence>
<keyword evidence="3" id="KW-0175">Coiled coil</keyword>
<comment type="subunit">
    <text evidence="2">Homodimer.</text>
</comment>
<dbReference type="NCBIfam" id="TIGR00103">
    <property type="entry name" value="DNA_YbaB_EbfC"/>
    <property type="match status" value="1"/>
</dbReference>
<gene>
    <name evidence="4" type="ORF">Q5761_00105</name>
</gene>
<dbReference type="PIRSF" id="PIRSF004555">
    <property type="entry name" value="UCP004555"/>
    <property type="match status" value="1"/>
</dbReference>
<reference evidence="4 5" key="1">
    <citation type="submission" date="2023-08" db="EMBL/GenBank/DDBJ databases">
        <title>Genome sequence of Thermaerobacter compostii strain Ins1, a spore-forming filamentous bacterium isolated from a deep geothermal reservoir.</title>
        <authorList>
            <person name="Bregnard D."/>
            <person name="Gonzalez D."/>
            <person name="Junier P."/>
        </authorList>
    </citation>
    <scope>NUCLEOTIDE SEQUENCE [LARGE SCALE GENOMIC DNA]</scope>
    <source>
        <strain evidence="4 5">Ins1</strain>
    </source>
</reference>
<dbReference type="Gene3D" id="3.30.1310.10">
    <property type="entry name" value="Nucleoid-associated protein YbaB-like domain"/>
    <property type="match status" value="1"/>
</dbReference>
<feature type="coiled-coil region" evidence="3">
    <location>
        <begin position="9"/>
        <end position="36"/>
    </location>
</feature>
<organism evidence="4 5">
    <name type="scientific">Thermaerobacter composti</name>
    <dbReference type="NCBI Taxonomy" id="554949"/>
    <lineage>
        <taxon>Bacteria</taxon>
        <taxon>Bacillati</taxon>
        <taxon>Bacillota</taxon>
        <taxon>Clostridia</taxon>
        <taxon>Eubacteriales</taxon>
        <taxon>Clostridiales Family XVII. Incertae Sedis</taxon>
        <taxon>Thermaerobacter</taxon>
    </lineage>
</organism>
<evidence type="ECO:0000313" key="4">
    <source>
        <dbReference type="EMBL" id="WPD19127.1"/>
    </source>
</evidence>
<comment type="subcellular location">
    <subcellularLocation>
        <location evidence="2">Cytoplasm</location>
        <location evidence="2">Nucleoid</location>
    </subcellularLocation>
</comment>
<comment type="similarity">
    <text evidence="2">Belongs to the YbaB/EbfC family.</text>
</comment>
<dbReference type="PANTHER" id="PTHR33449">
    <property type="entry name" value="NUCLEOID-ASSOCIATED PROTEIN YBAB"/>
    <property type="match status" value="1"/>
</dbReference>
<dbReference type="Proteomes" id="UP001304683">
    <property type="component" value="Chromosome"/>
</dbReference>
<dbReference type="PANTHER" id="PTHR33449:SF1">
    <property type="entry name" value="NUCLEOID-ASSOCIATED PROTEIN YBAB"/>
    <property type="match status" value="1"/>
</dbReference>
<comment type="function">
    <text evidence="2">Binds to DNA and alters its conformation. May be involved in regulation of gene expression, nucleoid organization and DNA protection.</text>
</comment>
<dbReference type="EMBL" id="CP132508">
    <property type="protein sequence ID" value="WPD19127.1"/>
    <property type="molecule type" value="Genomic_DNA"/>
</dbReference>